<dbReference type="SUPFAM" id="SSF55874">
    <property type="entry name" value="ATPase domain of HSP90 chaperone/DNA topoisomerase II/histidine kinase"/>
    <property type="match status" value="1"/>
</dbReference>
<dbReference type="RefSeq" id="WP_164210722.1">
    <property type="nucleotide sequence ID" value="NZ_JAAGSC010000039.1"/>
</dbReference>
<dbReference type="Pfam" id="PF01627">
    <property type="entry name" value="Hpt"/>
    <property type="match status" value="1"/>
</dbReference>
<dbReference type="GO" id="GO:0005737">
    <property type="term" value="C:cytoplasm"/>
    <property type="evidence" value="ECO:0007669"/>
    <property type="project" value="InterPro"/>
</dbReference>
<feature type="domain" description="HPt" evidence="13">
    <location>
        <begin position="2"/>
        <end position="106"/>
    </location>
</feature>
<evidence type="ECO:0000259" key="12">
    <source>
        <dbReference type="PROSITE" id="PS50851"/>
    </source>
</evidence>
<evidence type="ECO:0000313" key="14">
    <source>
        <dbReference type="EMBL" id="NDY95328.1"/>
    </source>
</evidence>
<dbReference type="PRINTS" id="PR00344">
    <property type="entry name" value="BCTRLSENSOR"/>
</dbReference>
<evidence type="ECO:0000259" key="13">
    <source>
        <dbReference type="PROSITE" id="PS50894"/>
    </source>
</evidence>
<dbReference type="FunFam" id="2.30.30.40:FF:000048">
    <property type="entry name" value="Chemotaxis protein CheA, putative"/>
    <property type="match status" value="1"/>
</dbReference>
<evidence type="ECO:0000256" key="8">
    <source>
        <dbReference type="ARBA" id="ARBA00035100"/>
    </source>
</evidence>
<dbReference type="InterPro" id="IPR036890">
    <property type="entry name" value="HATPase_C_sf"/>
</dbReference>
<dbReference type="PROSITE" id="PS50851">
    <property type="entry name" value="CHEW"/>
    <property type="match status" value="1"/>
</dbReference>
<evidence type="ECO:0000256" key="6">
    <source>
        <dbReference type="ARBA" id="ARBA00022777"/>
    </source>
</evidence>
<dbReference type="AlphaFoldDB" id="A0A845UXB4"/>
<dbReference type="PANTHER" id="PTHR43395">
    <property type="entry name" value="SENSOR HISTIDINE KINASE CHEA"/>
    <property type="match status" value="1"/>
</dbReference>
<organism evidence="14 15">
    <name type="scientific">Wenzhouxiangella limi</name>
    <dbReference type="NCBI Taxonomy" id="2707351"/>
    <lineage>
        <taxon>Bacteria</taxon>
        <taxon>Pseudomonadati</taxon>
        <taxon>Pseudomonadota</taxon>
        <taxon>Gammaproteobacteria</taxon>
        <taxon>Chromatiales</taxon>
        <taxon>Wenzhouxiangellaceae</taxon>
        <taxon>Wenzhouxiangella</taxon>
    </lineage>
</organism>
<feature type="compositionally biased region" description="Low complexity" evidence="10">
    <location>
        <begin position="206"/>
        <end position="224"/>
    </location>
</feature>
<evidence type="ECO:0000256" key="1">
    <source>
        <dbReference type="ARBA" id="ARBA00000085"/>
    </source>
</evidence>
<dbReference type="InterPro" id="IPR008207">
    <property type="entry name" value="Sig_transdc_His_kin_Hpt_dom"/>
</dbReference>
<evidence type="ECO:0000256" key="5">
    <source>
        <dbReference type="ARBA" id="ARBA00022679"/>
    </source>
</evidence>
<comment type="caution">
    <text evidence="14">The sequence shown here is derived from an EMBL/GenBank/DDBJ whole genome shotgun (WGS) entry which is preliminary data.</text>
</comment>
<dbReference type="PROSITE" id="PS00018">
    <property type="entry name" value="EF_HAND_1"/>
    <property type="match status" value="1"/>
</dbReference>
<dbReference type="GO" id="GO:0006935">
    <property type="term" value="P:chemotaxis"/>
    <property type="evidence" value="ECO:0007669"/>
    <property type="project" value="InterPro"/>
</dbReference>
<dbReference type="SUPFAM" id="SSF47384">
    <property type="entry name" value="Homodimeric domain of signal transducing histidine kinase"/>
    <property type="match status" value="1"/>
</dbReference>
<evidence type="ECO:0000256" key="9">
    <source>
        <dbReference type="PROSITE-ProRule" id="PRU00110"/>
    </source>
</evidence>
<dbReference type="FunFam" id="1.20.120.160:FF:000008">
    <property type="entry name" value="Chemotaxis sensor histidine kinase CheA"/>
    <property type="match status" value="1"/>
</dbReference>
<dbReference type="SMART" id="SM01231">
    <property type="entry name" value="H-kinase_dim"/>
    <property type="match status" value="1"/>
</dbReference>
<dbReference type="SMART" id="SM00387">
    <property type="entry name" value="HATPase_c"/>
    <property type="match status" value="1"/>
</dbReference>
<dbReference type="PROSITE" id="PS50894">
    <property type="entry name" value="HPT"/>
    <property type="match status" value="1"/>
</dbReference>
<dbReference type="CDD" id="cd16916">
    <property type="entry name" value="HATPase_CheA-like"/>
    <property type="match status" value="1"/>
</dbReference>
<keyword evidence="15" id="KW-1185">Reference proteome</keyword>
<dbReference type="Gene3D" id="3.30.565.10">
    <property type="entry name" value="Histidine kinase-like ATPase, C-terminal domain"/>
    <property type="match status" value="1"/>
</dbReference>
<evidence type="ECO:0000259" key="11">
    <source>
        <dbReference type="PROSITE" id="PS50109"/>
    </source>
</evidence>
<evidence type="ECO:0000313" key="15">
    <source>
        <dbReference type="Proteomes" id="UP000484885"/>
    </source>
</evidence>
<proteinExistence type="predicted"/>
<keyword evidence="6" id="KW-0418">Kinase</keyword>
<keyword evidence="7" id="KW-0902">Two-component regulatory system</keyword>
<name>A0A845UXB4_9GAMM</name>
<feature type="modified residue" description="Phosphohistidine" evidence="9">
    <location>
        <position position="49"/>
    </location>
</feature>
<dbReference type="Gene3D" id="1.10.287.560">
    <property type="entry name" value="Histidine kinase CheA-like, homodimeric domain"/>
    <property type="match status" value="1"/>
</dbReference>
<dbReference type="Gene3D" id="2.30.30.40">
    <property type="entry name" value="SH3 Domains"/>
    <property type="match status" value="1"/>
</dbReference>
<dbReference type="InterPro" id="IPR018247">
    <property type="entry name" value="EF_Hand_1_Ca_BS"/>
</dbReference>
<dbReference type="SMART" id="SM00073">
    <property type="entry name" value="HPT"/>
    <property type="match status" value="1"/>
</dbReference>
<dbReference type="InterPro" id="IPR036097">
    <property type="entry name" value="HisK_dim/P_sf"/>
</dbReference>
<evidence type="ECO:0000256" key="7">
    <source>
        <dbReference type="ARBA" id="ARBA00023012"/>
    </source>
</evidence>
<dbReference type="InterPro" id="IPR004105">
    <property type="entry name" value="CheA-like_dim"/>
</dbReference>
<evidence type="ECO:0000256" key="2">
    <source>
        <dbReference type="ARBA" id="ARBA00012438"/>
    </source>
</evidence>
<feature type="compositionally biased region" description="Basic and acidic residues" evidence="10">
    <location>
        <begin position="142"/>
        <end position="152"/>
    </location>
</feature>
<dbReference type="InterPro" id="IPR004358">
    <property type="entry name" value="Sig_transdc_His_kin-like_C"/>
</dbReference>
<dbReference type="InterPro" id="IPR005467">
    <property type="entry name" value="His_kinase_dom"/>
</dbReference>
<keyword evidence="4 9" id="KW-0597">Phosphoprotein</keyword>
<dbReference type="EMBL" id="JAAGSC010000039">
    <property type="protein sequence ID" value="NDY95328.1"/>
    <property type="molecule type" value="Genomic_DNA"/>
</dbReference>
<dbReference type="Pfam" id="PF02895">
    <property type="entry name" value="H-kinase_dim"/>
    <property type="match status" value="1"/>
</dbReference>
<protein>
    <recommendedName>
        <fullName evidence="3">Chemotaxis protein CheA</fullName>
        <ecNumber evidence="2">2.7.13.3</ecNumber>
    </recommendedName>
</protein>
<evidence type="ECO:0000256" key="3">
    <source>
        <dbReference type="ARBA" id="ARBA00021495"/>
    </source>
</evidence>
<dbReference type="CDD" id="cd00731">
    <property type="entry name" value="CheA_reg"/>
    <property type="match status" value="1"/>
</dbReference>
<dbReference type="Pfam" id="PF02518">
    <property type="entry name" value="HATPase_c"/>
    <property type="match status" value="1"/>
</dbReference>
<dbReference type="GO" id="GO:0000155">
    <property type="term" value="F:phosphorelay sensor kinase activity"/>
    <property type="evidence" value="ECO:0007669"/>
    <property type="project" value="InterPro"/>
</dbReference>
<dbReference type="InterPro" id="IPR003594">
    <property type="entry name" value="HATPase_dom"/>
</dbReference>
<dbReference type="CDD" id="cd00088">
    <property type="entry name" value="HPT"/>
    <property type="match status" value="1"/>
</dbReference>
<feature type="region of interest" description="Disordered" evidence="10">
    <location>
        <begin position="128"/>
        <end position="154"/>
    </location>
</feature>
<feature type="region of interest" description="Disordered" evidence="10">
    <location>
        <begin position="205"/>
        <end position="227"/>
    </location>
</feature>
<gene>
    <name evidence="14" type="ORF">G3I74_06275</name>
</gene>
<dbReference type="Gene3D" id="1.20.120.160">
    <property type="entry name" value="HPT domain"/>
    <property type="match status" value="1"/>
</dbReference>
<dbReference type="PANTHER" id="PTHR43395:SF1">
    <property type="entry name" value="CHEMOTAXIS PROTEIN CHEA"/>
    <property type="match status" value="1"/>
</dbReference>
<dbReference type="InterPro" id="IPR002545">
    <property type="entry name" value="CheW-lke_dom"/>
</dbReference>
<evidence type="ECO:0000256" key="4">
    <source>
        <dbReference type="ARBA" id="ARBA00022553"/>
    </source>
</evidence>
<dbReference type="SUPFAM" id="SSF50341">
    <property type="entry name" value="CheW-like"/>
    <property type="match status" value="1"/>
</dbReference>
<feature type="domain" description="Histidine kinase" evidence="11">
    <location>
        <begin position="345"/>
        <end position="556"/>
    </location>
</feature>
<dbReference type="InterPro" id="IPR036641">
    <property type="entry name" value="HPT_dom_sf"/>
</dbReference>
<dbReference type="PROSITE" id="PS50109">
    <property type="entry name" value="HIS_KIN"/>
    <property type="match status" value="1"/>
</dbReference>
<dbReference type="InterPro" id="IPR051315">
    <property type="entry name" value="Bact_Chemotaxis_CheA"/>
</dbReference>
<dbReference type="SMART" id="SM00260">
    <property type="entry name" value="CheW"/>
    <property type="match status" value="1"/>
</dbReference>
<dbReference type="EC" id="2.7.13.3" evidence="2"/>
<dbReference type="InterPro" id="IPR036061">
    <property type="entry name" value="CheW-like_dom_sf"/>
</dbReference>
<feature type="domain" description="CheW-like" evidence="12">
    <location>
        <begin position="558"/>
        <end position="691"/>
    </location>
</feature>
<sequence>MSFQLDDSILEDFIAEAGELVDGLGEELVQLEQQPDDPALLNSIFRAFHTVKGGAGFLNLGSLVETCHSAENVFDALRRGDLELNADIMDAVLQALDVVTDNMDSLRAGEELAPPAPELIQTLRGFVSGPQTEPATEPPPPAEHKPVEEKPAEPAALDPADQAFEAMLAEAQGDGAGSEGADSDDSDLITDDEFEALLDQLEGKTPEATPAPTAAPAAAAPAEPASDEITDDEFEALLDDLHGQGKAPTPQDGAEAAPAAAPAEPPPPAATAAPEKPAAPPEPAAAPAGNKADAAVARAVKKAAAPQETSVRVDVSRLDAVMNLVGELVLVRNRLVNLGASLHNEELQKAVANLDLVTGDLQMGVMQTRMQPIRKVFSRFPRLTRDLARTLNKEINLEMRGEETDLDKNLVEALADPLIHLVRNSLDHGIEMPDEREAAGKPRAGTVELAAEQQGDHIVITIGDDGAGIDADRLRDKAVKKGQVSEEAAAKMTRQECFALMFAPGLSTCDKVSEVSGRGVGMDVVKTRMAELNGVIDIDSEPGVGTTIQVRVPLTLAILPTLMVRLRQRIFAFPLTHVVEVFFLDRSRVRRVEGREVIMVRGKPLPLVFLHRHLLRGVSEPEGVGYVVVLQIGNEKMGFVTDDVLGQEEVVIKPLGALLHGIRGFAGATITGDGKIALIIDVNGLLRSVGG</sequence>
<dbReference type="SUPFAM" id="SSF47226">
    <property type="entry name" value="Histidine-containing phosphotransfer domain, HPT domain"/>
    <property type="match status" value="1"/>
</dbReference>
<accession>A0A845UXB4</accession>
<dbReference type="Proteomes" id="UP000484885">
    <property type="component" value="Unassembled WGS sequence"/>
</dbReference>
<keyword evidence="5" id="KW-0808">Transferase</keyword>
<evidence type="ECO:0000256" key="10">
    <source>
        <dbReference type="SAM" id="MobiDB-lite"/>
    </source>
</evidence>
<dbReference type="Pfam" id="PF01584">
    <property type="entry name" value="CheW"/>
    <property type="match status" value="1"/>
</dbReference>
<dbReference type="FunFam" id="3.30.565.10:FF:000016">
    <property type="entry name" value="Chemotaxis protein CheA, putative"/>
    <property type="match status" value="1"/>
</dbReference>
<comment type="catalytic activity">
    <reaction evidence="1">
        <text>ATP + protein L-histidine = ADP + protein N-phospho-L-histidine.</text>
        <dbReference type="EC" id="2.7.13.3"/>
    </reaction>
</comment>
<reference evidence="14 15" key="1">
    <citation type="submission" date="2020-02" db="EMBL/GenBank/DDBJ databases">
        <authorList>
            <person name="Zhang X.-Y."/>
        </authorList>
    </citation>
    <scope>NUCLEOTIDE SEQUENCE [LARGE SCALE GENOMIC DNA]</scope>
    <source>
        <strain evidence="14 15">C33</strain>
    </source>
</reference>
<comment type="function">
    <text evidence="8">Involved in the transmission of sensory signals from the chemoreceptors to the flagellar motors. CheA is autophosphorylated; it can transfer its phosphate group to either CheB or CheY.</text>
</comment>
<feature type="region of interest" description="Disordered" evidence="10">
    <location>
        <begin position="242"/>
        <end position="292"/>
    </location>
</feature>
<dbReference type="InterPro" id="IPR037006">
    <property type="entry name" value="CheA-like_homodim_sf"/>
</dbReference>